<feature type="chain" id="PRO_5047483111" description="Malate dehydrogenase" evidence="1">
    <location>
        <begin position="16"/>
        <end position="198"/>
    </location>
</feature>
<proteinExistence type="predicted"/>
<evidence type="ECO:0008006" key="4">
    <source>
        <dbReference type="Google" id="ProtNLM"/>
    </source>
</evidence>
<dbReference type="InterPro" id="IPR021851">
    <property type="entry name" value="DUF3455"/>
</dbReference>
<feature type="signal peptide" evidence="1">
    <location>
        <begin position="1"/>
        <end position="15"/>
    </location>
</feature>
<dbReference type="PANTHER" id="PTHR35567:SF1">
    <property type="entry name" value="CONSERVED FUNGAL PROTEIN (AFU_ORTHOLOGUE AFUA_1G14230)"/>
    <property type="match status" value="1"/>
</dbReference>
<dbReference type="PANTHER" id="PTHR35567">
    <property type="entry name" value="MALATE DEHYDROGENASE (AFU_ORTHOLOGUE AFUA_2G13800)"/>
    <property type="match status" value="1"/>
</dbReference>
<keyword evidence="3" id="KW-1185">Reference proteome</keyword>
<name>A0ABR3F845_9AGAR</name>
<evidence type="ECO:0000256" key="1">
    <source>
        <dbReference type="SAM" id="SignalP"/>
    </source>
</evidence>
<evidence type="ECO:0000313" key="2">
    <source>
        <dbReference type="EMBL" id="KAL0571271.1"/>
    </source>
</evidence>
<gene>
    <name evidence="2" type="ORF">V5O48_010688</name>
</gene>
<dbReference type="Pfam" id="PF11937">
    <property type="entry name" value="DUF3455"/>
    <property type="match status" value="1"/>
</dbReference>
<accession>A0ABR3F845</accession>
<comment type="caution">
    <text evidence="2">The sequence shown here is derived from an EMBL/GenBank/DDBJ whole genome shotgun (WGS) entry which is preliminary data.</text>
</comment>
<organism evidence="2 3">
    <name type="scientific">Marasmius crinis-equi</name>
    <dbReference type="NCBI Taxonomy" id="585013"/>
    <lineage>
        <taxon>Eukaryota</taxon>
        <taxon>Fungi</taxon>
        <taxon>Dikarya</taxon>
        <taxon>Basidiomycota</taxon>
        <taxon>Agaricomycotina</taxon>
        <taxon>Agaricomycetes</taxon>
        <taxon>Agaricomycetidae</taxon>
        <taxon>Agaricales</taxon>
        <taxon>Marasmiineae</taxon>
        <taxon>Marasmiaceae</taxon>
        <taxon>Marasmius</taxon>
    </lineage>
</organism>
<keyword evidence="1" id="KW-0732">Signal</keyword>
<dbReference type="EMBL" id="JBAHYK010000794">
    <property type="protein sequence ID" value="KAL0571271.1"/>
    <property type="molecule type" value="Genomic_DNA"/>
</dbReference>
<reference evidence="2 3" key="1">
    <citation type="submission" date="2024-02" db="EMBL/GenBank/DDBJ databases">
        <title>A draft genome for the cacao thread blight pathogen Marasmius crinis-equi.</title>
        <authorList>
            <person name="Cohen S.P."/>
            <person name="Baruah I.K."/>
            <person name="Amoako-Attah I."/>
            <person name="Bukari Y."/>
            <person name="Meinhardt L.W."/>
            <person name="Bailey B.A."/>
        </authorList>
    </citation>
    <scope>NUCLEOTIDE SEQUENCE [LARGE SCALE GENOMIC DNA]</scope>
    <source>
        <strain evidence="2 3">GH-76</strain>
    </source>
</reference>
<sequence>MLKLVLLSFVLSAFASPAAKTLCDVSDVKVQAGSLPPQTAPTSFIALGVGTQNYTCSSAGNYTSAGAVATLYDISCTYANFDATADVQNLLVLGQHFFITNPVNASAGISPKWDFTSRLGDPQAFVVGARIDFMPAPVDPATNIDWLKLGAVPGQGSLASEIYRTDTKGGQPPASCAVGSKPITVKYSATYWFTGGKF</sequence>
<evidence type="ECO:0000313" key="3">
    <source>
        <dbReference type="Proteomes" id="UP001465976"/>
    </source>
</evidence>
<dbReference type="Proteomes" id="UP001465976">
    <property type="component" value="Unassembled WGS sequence"/>
</dbReference>
<protein>
    <recommendedName>
        <fullName evidence="4">Malate dehydrogenase</fullName>
    </recommendedName>
</protein>